<dbReference type="PANTHER" id="PTHR33336">
    <property type="entry name" value="QUINOL MONOOXYGENASE YGIN-RELATED"/>
    <property type="match status" value="1"/>
</dbReference>
<dbReference type="InterPro" id="IPR011008">
    <property type="entry name" value="Dimeric_a/b-barrel"/>
</dbReference>
<dbReference type="PANTHER" id="PTHR33336:SF3">
    <property type="entry name" value="ABM DOMAIN-CONTAINING PROTEIN"/>
    <property type="match status" value="1"/>
</dbReference>
<accession>A0ABW3SYV1</accession>
<dbReference type="InterPro" id="IPR007138">
    <property type="entry name" value="ABM_dom"/>
</dbReference>
<feature type="domain" description="ABM" evidence="1">
    <location>
        <begin position="2"/>
        <end position="90"/>
    </location>
</feature>
<dbReference type="EC" id="1.-.-.-" evidence="2"/>
<dbReference type="SUPFAM" id="SSF54909">
    <property type="entry name" value="Dimeric alpha+beta barrel"/>
    <property type="match status" value="1"/>
</dbReference>
<keyword evidence="2" id="KW-0560">Oxidoreductase</keyword>
<dbReference type="Gene3D" id="3.30.70.100">
    <property type="match status" value="1"/>
</dbReference>
<evidence type="ECO:0000313" key="2">
    <source>
        <dbReference type="EMBL" id="MFD1189301.1"/>
    </source>
</evidence>
<protein>
    <submittedName>
        <fullName evidence="2">Quinol monooxygenase</fullName>
        <ecNumber evidence="2">1.-.-.-</ecNumber>
    </submittedName>
</protein>
<keyword evidence="2" id="KW-0503">Monooxygenase</keyword>
<dbReference type="GO" id="GO:0004497">
    <property type="term" value="F:monooxygenase activity"/>
    <property type="evidence" value="ECO:0007669"/>
    <property type="project" value="UniProtKB-KW"/>
</dbReference>
<dbReference type="Proteomes" id="UP001597216">
    <property type="component" value="Unassembled WGS sequence"/>
</dbReference>
<dbReference type="InterPro" id="IPR050744">
    <property type="entry name" value="AI-2_Isomerase_LsrG"/>
</dbReference>
<proteinExistence type="predicted"/>
<dbReference type="EMBL" id="JBHTLQ010000003">
    <property type="protein sequence ID" value="MFD1189301.1"/>
    <property type="molecule type" value="Genomic_DNA"/>
</dbReference>
<comment type="caution">
    <text evidence="2">The sequence shown here is derived from an EMBL/GenBank/DDBJ whole genome shotgun (WGS) entry which is preliminary data.</text>
</comment>
<name>A0ABW3SYV1_9CAUL</name>
<reference evidence="3" key="1">
    <citation type="journal article" date="2019" name="Int. J. Syst. Evol. Microbiol.">
        <title>The Global Catalogue of Microorganisms (GCM) 10K type strain sequencing project: providing services to taxonomists for standard genome sequencing and annotation.</title>
        <authorList>
            <consortium name="The Broad Institute Genomics Platform"/>
            <consortium name="The Broad Institute Genome Sequencing Center for Infectious Disease"/>
            <person name="Wu L."/>
            <person name="Ma J."/>
        </authorList>
    </citation>
    <scope>NUCLEOTIDE SEQUENCE [LARGE SCALE GENOMIC DNA]</scope>
    <source>
        <strain evidence="3">CCUG 55074</strain>
    </source>
</reference>
<gene>
    <name evidence="2" type="ORF">ACFQ27_01800</name>
</gene>
<organism evidence="2 3">
    <name type="scientific">Phenylobacterium conjunctum</name>
    <dbReference type="NCBI Taxonomy" id="1298959"/>
    <lineage>
        <taxon>Bacteria</taxon>
        <taxon>Pseudomonadati</taxon>
        <taxon>Pseudomonadota</taxon>
        <taxon>Alphaproteobacteria</taxon>
        <taxon>Caulobacterales</taxon>
        <taxon>Caulobacteraceae</taxon>
        <taxon>Phenylobacterium</taxon>
    </lineage>
</organism>
<dbReference type="PROSITE" id="PS51725">
    <property type="entry name" value="ABM"/>
    <property type="match status" value="1"/>
</dbReference>
<keyword evidence="3" id="KW-1185">Reference proteome</keyword>
<dbReference type="Pfam" id="PF03992">
    <property type="entry name" value="ABM"/>
    <property type="match status" value="1"/>
</dbReference>
<sequence length="99" mass="10600">MIIILGSVQMAPGQRDAAIAVGLEHCARSRAEPGCLSHDCHVDAADPDKLVFVERWADMAAVRTHFTVPASGEFVRRMAALASAPPQMALYDATERPVG</sequence>
<evidence type="ECO:0000313" key="3">
    <source>
        <dbReference type="Proteomes" id="UP001597216"/>
    </source>
</evidence>
<evidence type="ECO:0000259" key="1">
    <source>
        <dbReference type="PROSITE" id="PS51725"/>
    </source>
</evidence>
<dbReference type="RefSeq" id="WP_377352165.1">
    <property type="nucleotide sequence ID" value="NZ_JBHTLQ010000003.1"/>
</dbReference>